<evidence type="ECO:0000256" key="5">
    <source>
        <dbReference type="ARBA" id="ARBA00022741"/>
    </source>
</evidence>
<dbReference type="GO" id="GO:0005634">
    <property type="term" value="C:nucleus"/>
    <property type="evidence" value="ECO:0007669"/>
    <property type="project" value="TreeGrafter"/>
</dbReference>
<dbReference type="SUPFAM" id="SSF52540">
    <property type="entry name" value="P-loop containing nucleoside triphosphate hydrolases"/>
    <property type="match status" value="1"/>
</dbReference>
<keyword evidence="11" id="KW-0131">Cell cycle</keyword>
<keyword evidence="5 13" id="KW-0547">Nucleotide-binding</keyword>
<keyword evidence="3" id="KW-0132">Cell division</keyword>
<keyword evidence="10" id="KW-0206">Cytoskeleton</keyword>
<dbReference type="GO" id="GO:0008574">
    <property type="term" value="F:plus-end-directed microtubule motor activity"/>
    <property type="evidence" value="ECO:0007669"/>
    <property type="project" value="TreeGrafter"/>
</dbReference>
<keyword evidence="2" id="KW-0963">Cytoplasm</keyword>
<evidence type="ECO:0000313" key="17">
    <source>
        <dbReference type="EMBL" id="KZZ88978.1"/>
    </source>
</evidence>
<dbReference type="Pfam" id="PF00225">
    <property type="entry name" value="Kinesin"/>
    <property type="match status" value="1"/>
</dbReference>
<dbReference type="PRINTS" id="PR00380">
    <property type="entry name" value="KINESINHEAVY"/>
</dbReference>
<dbReference type="InterPro" id="IPR001752">
    <property type="entry name" value="Kinesin_motor_dom"/>
</dbReference>
<proteinExistence type="inferred from homology"/>
<accession>A0A167WKR0</accession>
<evidence type="ECO:0000256" key="3">
    <source>
        <dbReference type="ARBA" id="ARBA00022618"/>
    </source>
</evidence>
<gene>
    <name evidence="17" type="ORF">AAL_07921</name>
</gene>
<keyword evidence="9 13" id="KW-0505">Motor protein</keyword>
<evidence type="ECO:0000256" key="8">
    <source>
        <dbReference type="ARBA" id="ARBA00023054"/>
    </source>
</evidence>
<evidence type="ECO:0000256" key="4">
    <source>
        <dbReference type="ARBA" id="ARBA00022701"/>
    </source>
</evidence>
<dbReference type="GO" id="GO:0005876">
    <property type="term" value="C:spindle microtubule"/>
    <property type="evidence" value="ECO:0007669"/>
    <property type="project" value="TreeGrafter"/>
</dbReference>
<dbReference type="CDD" id="cd01364">
    <property type="entry name" value="KISc_BimC_Eg5"/>
    <property type="match status" value="1"/>
</dbReference>
<evidence type="ECO:0000256" key="15">
    <source>
        <dbReference type="SAM" id="MobiDB-lite"/>
    </source>
</evidence>
<comment type="subcellular location">
    <subcellularLocation>
        <location evidence="1">Cytoplasm</location>
        <location evidence="1">Cytoskeleton</location>
    </subcellularLocation>
</comment>
<evidence type="ECO:0000313" key="18">
    <source>
        <dbReference type="Proteomes" id="UP000078544"/>
    </source>
</evidence>
<feature type="region of interest" description="Disordered" evidence="15">
    <location>
        <begin position="1"/>
        <end position="86"/>
    </location>
</feature>
<dbReference type="PANTHER" id="PTHR47970">
    <property type="entry name" value="KINESIN-LIKE PROTEIN KIF11"/>
    <property type="match status" value="1"/>
</dbReference>
<dbReference type="InterPro" id="IPR036961">
    <property type="entry name" value="Kinesin_motor_dom_sf"/>
</dbReference>
<evidence type="ECO:0000256" key="2">
    <source>
        <dbReference type="ARBA" id="ARBA00022490"/>
    </source>
</evidence>
<dbReference type="AlphaFoldDB" id="A0A167WKR0"/>
<feature type="binding site" evidence="13">
    <location>
        <begin position="180"/>
        <end position="187"/>
    </location>
    <ligand>
        <name>ATP</name>
        <dbReference type="ChEBI" id="CHEBI:30616"/>
    </ligand>
</feature>
<keyword evidence="7 13" id="KW-0067">ATP-binding</keyword>
<evidence type="ECO:0000256" key="12">
    <source>
        <dbReference type="ARBA" id="ARBA00034704"/>
    </source>
</evidence>
<dbReference type="OrthoDB" id="3176171at2759"/>
<evidence type="ECO:0000256" key="7">
    <source>
        <dbReference type="ARBA" id="ARBA00022840"/>
    </source>
</evidence>
<dbReference type="InterPro" id="IPR027417">
    <property type="entry name" value="P-loop_NTPase"/>
</dbReference>
<feature type="coiled-coil region" evidence="14">
    <location>
        <begin position="752"/>
        <end position="812"/>
    </location>
</feature>
<dbReference type="GO" id="GO:0072686">
    <property type="term" value="C:mitotic spindle"/>
    <property type="evidence" value="ECO:0007669"/>
    <property type="project" value="TreeGrafter"/>
</dbReference>
<keyword evidence="6" id="KW-0498">Mitosis</keyword>
<dbReference type="GO" id="GO:0051301">
    <property type="term" value="P:cell division"/>
    <property type="evidence" value="ECO:0007669"/>
    <property type="project" value="UniProtKB-KW"/>
</dbReference>
<evidence type="ECO:0000256" key="10">
    <source>
        <dbReference type="ARBA" id="ARBA00023212"/>
    </source>
</evidence>
<evidence type="ECO:0000259" key="16">
    <source>
        <dbReference type="PROSITE" id="PS50067"/>
    </source>
</evidence>
<dbReference type="GO" id="GO:0005524">
    <property type="term" value="F:ATP binding"/>
    <property type="evidence" value="ECO:0007669"/>
    <property type="project" value="UniProtKB-UniRule"/>
</dbReference>
<evidence type="ECO:0000256" key="9">
    <source>
        <dbReference type="ARBA" id="ARBA00023175"/>
    </source>
</evidence>
<name>A0A167WKR0_9HYPO</name>
<dbReference type="PANTHER" id="PTHR47970:SF12">
    <property type="entry name" value="KINESIN FAMILY MEMBER 11"/>
    <property type="match status" value="1"/>
</dbReference>
<dbReference type="FunFam" id="3.40.850.10:FF:000051">
    <property type="entry name" value="Kinesin-like protein bimC"/>
    <property type="match status" value="1"/>
</dbReference>
<dbReference type="GO" id="GO:0008017">
    <property type="term" value="F:microtubule binding"/>
    <property type="evidence" value="ECO:0007669"/>
    <property type="project" value="InterPro"/>
</dbReference>
<feature type="compositionally biased region" description="Polar residues" evidence="15">
    <location>
        <begin position="33"/>
        <end position="70"/>
    </location>
</feature>
<dbReference type="EMBL" id="AZGY01000027">
    <property type="protein sequence ID" value="KZZ88978.1"/>
    <property type="molecule type" value="Genomic_DNA"/>
</dbReference>
<protein>
    <submittedName>
        <fullName evidence="17">Kinesin related protein 2</fullName>
    </submittedName>
</protein>
<dbReference type="Proteomes" id="UP000078544">
    <property type="component" value="Unassembled WGS sequence"/>
</dbReference>
<keyword evidence="4" id="KW-0493">Microtubule</keyword>
<comment type="caution">
    <text evidence="17">The sequence shown here is derived from an EMBL/GenBank/DDBJ whole genome shotgun (WGS) entry which is preliminary data.</text>
</comment>
<dbReference type="STRING" id="1081109.A0A167WKR0"/>
<dbReference type="PROSITE" id="PS00411">
    <property type="entry name" value="KINESIN_MOTOR_1"/>
    <property type="match status" value="1"/>
</dbReference>
<reference evidence="17 18" key="1">
    <citation type="journal article" date="2016" name="Genome Biol. Evol.">
        <title>Divergent and convergent evolution of fungal pathogenicity.</title>
        <authorList>
            <person name="Shang Y."/>
            <person name="Xiao G."/>
            <person name="Zheng P."/>
            <person name="Cen K."/>
            <person name="Zhan S."/>
            <person name="Wang C."/>
        </authorList>
    </citation>
    <scope>NUCLEOTIDE SEQUENCE [LARGE SCALE GENOMIC DNA]</scope>
    <source>
        <strain evidence="17 18">RCEF 2490</strain>
    </source>
</reference>
<dbReference type="InterPro" id="IPR047149">
    <property type="entry name" value="KIF11-like"/>
</dbReference>
<dbReference type="GO" id="GO:0007018">
    <property type="term" value="P:microtubule-based movement"/>
    <property type="evidence" value="ECO:0007669"/>
    <property type="project" value="InterPro"/>
</dbReference>
<dbReference type="InterPro" id="IPR019821">
    <property type="entry name" value="Kinesin_motor_CS"/>
</dbReference>
<evidence type="ECO:0000256" key="14">
    <source>
        <dbReference type="SAM" id="Coils"/>
    </source>
</evidence>
<dbReference type="PROSITE" id="PS50067">
    <property type="entry name" value="KINESIN_MOTOR_2"/>
    <property type="match status" value="1"/>
</dbReference>
<dbReference type="SMART" id="SM00129">
    <property type="entry name" value="KISc"/>
    <property type="match status" value="1"/>
</dbReference>
<dbReference type="InterPro" id="IPR047241">
    <property type="entry name" value="KIF11-like_kin_motor_dom"/>
</dbReference>
<comment type="similarity">
    <text evidence="12">Belongs to the TRAFAC class myosin-kinesin ATPase superfamily. Kinesin family. KIN-5/BimC subfamily.</text>
</comment>
<evidence type="ECO:0000256" key="1">
    <source>
        <dbReference type="ARBA" id="ARBA00004245"/>
    </source>
</evidence>
<feature type="region of interest" description="Disordered" evidence="15">
    <location>
        <begin position="1017"/>
        <end position="1064"/>
    </location>
</feature>
<dbReference type="GO" id="GO:0000073">
    <property type="term" value="P:initial mitotic spindle pole body separation"/>
    <property type="evidence" value="ECO:0007669"/>
    <property type="project" value="TreeGrafter"/>
</dbReference>
<keyword evidence="8 14" id="KW-0175">Coiled coil</keyword>
<keyword evidence="18" id="KW-1185">Reference proteome</keyword>
<evidence type="ECO:0000256" key="13">
    <source>
        <dbReference type="PROSITE-ProRule" id="PRU00283"/>
    </source>
</evidence>
<organism evidence="17 18">
    <name type="scientific">Moelleriella libera RCEF 2490</name>
    <dbReference type="NCBI Taxonomy" id="1081109"/>
    <lineage>
        <taxon>Eukaryota</taxon>
        <taxon>Fungi</taxon>
        <taxon>Dikarya</taxon>
        <taxon>Ascomycota</taxon>
        <taxon>Pezizomycotina</taxon>
        <taxon>Sordariomycetes</taxon>
        <taxon>Hypocreomycetidae</taxon>
        <taxon>Hypocreales</taxon>
        <taxon>Clavicipitaceae</taxon>
        <taxon>Moelleriella</taxon>
    </lineage>
</organism>
<dbReference type="Gene3D" id="3.40.850.10">
    <property type="entry name" value="Kinesin motor domain"/>
    <property type="match status" value="1"/>
</dbReference>
<feature type="domain" description="Kinesin motor" evidence="16">
    <location>
        <begin position="94"/>
        <end position="432"/>
    </location>
</feature>
<evidence type="ECO:0000256" key="6">
    <source>
        <dbReference type="ARBA" id="ARBA00022776"/>
    </source>
</evidence>
<evidence type="ECO:0000256" key="11">
    <source>
        <dbReference type="ARBA" id="ARBA00023306"/>
    </source>
</evidence>
<sequence>MASRRMTRSERELNRSTINSGIRSGAGSRLGMTRQSSMRTRQPMSLSTSRSVPDRNGATSPTNSVSTTATGMKRKERDYESEVGSTVGLGEETNINVVVRCRGRSQREVKENSAVVVQADGAKGKMLELKLGPNALSNKSYAFDRVYSQAADQNMVFDDTVKPILDEMLAGYNCTVFAYGQTGTGKTYTMSGDMTETMGMLSDEAGIIPRVFHQLFQKLEIDDREHCVKCSFIELYNEELRDLLSIDESAKLKIYDDASRRGHAATVVQGMEEKHIKNASEGIKVLQDGSLKRQVAATKCNDLSSRSHTVFTITAYVKKTNDRGADDFVSAGKLNLVDLAGSENIQRSGAENKRAAEAGLINKSLLTLGRVINALVDRNAHIPYRESKLTRLLQDSLGGRTKTCIIATISPAKGNLEETISTLDYAFRAKNIRNKPQANPLLHKKTLLNDFANEIEKLKSELISTRLRNGVYLSNDAYEELTAQSETRRIVMEEQGARIETLETNLRNKVQELFAMNTSFMGLKKDHEGTKAQLDDTKGVLEQTEIVLSSTRRNLADETQRRRAHEQTEEKLTEIGGELINKLHRVVHDNTGLHAKNRRKSDLQSLNRATWGTSQAQVVDVTSMIERRAMELQEEAQEHILSMKSRMTSFVDEELQRLSSTQSFLDDHLGVFAESRKQMLQQKQDAKEGMDELFDEIKVIRDTVKEQVGESVQGMLQSAVKSMGKALQEMTSFHTTLHNSHSSLGNLLKNVFEELVKDISAQRSEADSLRRQLSSAQNTIALQNKSLSTRVQEALEEERRQAAEDRQKLLVQITALMTSQADVEETRRSDRTSSILRTIGESNTSTEVVMSQCTQGLETWNEKENVLMEDVKKSREQLKTKLKDDWTVTSDQSTAIQNMTKSIHAETARVAEEQTVDLDTQMEALDDFASRAKSKNASHHESHTQSLLGLSNTVEQSFGHVSAHCKTTLERIKNLGEGMELDSRDLQDSLEPLAIQICQPLSNLREGIAATSLQEYQPTGDTPQKATYRYPTKLPRTQGPDLVVGESDGAGGDNDEQDVSMAEDASAADSSTLLSVGVGATQSSPITTRHSIASSTVMPDNNTKAMSLREVNPNVTTHSLSSAASSGGALVFDPRASTMSMPAEYTVSKKPAARLTARGGGFKKQSVLVEGRENMVPAALGAALSKRKSPRLN</sequence>